<feature type="compositionally biased region" description="Polar residues" evidence="1">
    <location>
        <begin position="22"/>
        <end position="34"/>
    </location>
</feature>
<protein>
    <submittedName>
        <fullName evidence="2">Uncharacterized protein</fullName>
    </submittedName>
</protein>
<evidence type="ECO:0000313" key="2">
    <source>
        <dbReference type="EMBL" id="CRK32943.1"/>
    </source>
</evidence>
<feature type="region of interest" description="Disordered" evidence="1">
    <location>
        <begin position="1"/>
        <end position="40"/>
    </location>
</feature>
<evidence type="ECO:0000256" key="1">
    <source>
        <dbReference type="SAM" id="MobiDB-lite"/>
    </source>
</evidence>
<sequence>MGTKSHTPNSAPPQLRAPILPTFNTRKSAPQQHIQNKELY</sequence>
<evidence type="ECO:0000313" key="3">
    <source>
        <dbReference type="Proteomes" id="UP000044602"/>
    </source>
</evidence>
<proteinExistence type="predicted"/>
<dbReference type="AlphaFoldDB" id="A0A0G4MF84"/>
<name>A0A0G4MF84_VERLO</name>
<accession>A0A0G4MF84</accession>
<dbReference type="Proteomes" id="UP000044602">
    <property type="component" value="Unassembled WGS sequence"/>
</dbReference>
<dbReference type="EMBL" id="CVQH01022383">
    <property type="protein sequence ID" value="CRK32943.1"/>
    <property type="molecule type" value="Genomic_DNA"/>
</dbReference>
<keyword evidence="3" id="KW-1185">Reference proteome</keyword>
<reference evidence="2 3" key="1">
    <citation type="submission" date="2015-05" db="EMBL/GenBank/DDBJ databases">
        <authorList>
            <person name="Wang D.B."/>
            <person name="Wang M."/>
        </authorList>
    </citation>
    <scope>NUCLEOTIDE SEQUENCE [LARGE SCALE GENOMIC DNA]</scope>
    <source>
        <strain evidence="2">VL1</strain>
    </source>
</reference>
<gene>
    <name evidence="2" type="ORF">BN1708_016194</name>
</gene>
<organism evidence="2 3">
    <name type="scientific">Verticillium longisporum</name>
    <name type="common">Verticillium dahliae var. longisporum</name>
    <dbReference type="NCBI Taxonomy" id="100787"/>
    <lineage>
        <taxon>Eukaryota</taxon>
        <taxon>Fungi</taxon>
        <taxon>Dikarya</taxon>
        <taxon>Ascomycota</taxon>
        <taxon>Pezizomycotina</taxon>
        <taxon>Sordariomycetes</taxon>
        <taxon>Hypocreomycetidae</taxon>
        <taxon>Glomerellales</taxon>
        <taxon>Plectosphaerellaceae</taxon>
        <taxon>Verticillium</taxon>
    </lineage>
</organism>